<dbReference type="EMBL" id="JYDI01000118">
    <property type="protein sequence ID" value="KRY51771.1"/>
    <property type="molecule type" value="Genomic_DNA"/>
</dbReference>
<dbReference type="FunFam" id="1.20.1270.10:FF:000002">
    <property type="entry name" value="Heat shock 70 kDa protein 4"/>
    <property type="match status" value="1"/>
</dbReference>
<dbReference type="GO" id="GO:0005829">
    <property type="term" value="C:cytosol"/>
    <property type="evidence" value="ECO:0007669"/>
    <property type="project" value="TreeGrafter"/>
</dbReference>
<dbReference type="GO" id="GO:0005524">
    <property type="term" value="F:ATP binding"/>
    <property type="evidence" value="ECO:0007669"/>
    <property type="project" value="UniProtKB-KW"/>
</dbReference>
<keyword evidence="7" id="KW-1185">Reference proteome</keyword>
<evidence type="ECO:0000256" key="4">
    <source>
        <dbReference type="SAM" id="MobiDB-lite"/>
    </source>
</evidence>
<dbReference type="SUPFAM" id="SSF100934">
    <property type="entry name" value="Heat shock protein 70kD (HSP70), C-terminal subdomain"/>
    <property type="match status" value="1"/>
</dbReference>
<feature type="compositionally biased region" description="Polar residues" evidence="4">
    <location>
        <begin position="876"/>
        <end position="885"/>
    </location>
</feature>
<dbReference type="FunFam" id="3.90.640.10:FF:000004">
    <property type="entry name" value="Heat shock 70 kDa protein 4"/>
    <property type="match status" value="1"/>
</dbReference>
<dbReference type="PANTHER" id="PTHR45639:SF4">
    <property type="entry name" value="HSC70CB, ISOFORM G"/>
    <property type="match status" value="1"/>
</dbReference>
<evidence type="ECO:0000313" key="6">
    <source>
        <dbReference type="EMBL" id="KRY51771.1"/>
    </source>
</evidence>
<dbReference type="Proteomes" id="UP000054653">
    <property type="component" value="Unassembled WGS sequence"/>
</dbReference>
<dbReference type="Gene3D" id="1.20.1270.10">
    <property type="match status" value="1"/>
</dbReference>
<evidence type="ECO:0000256" key="5">
    <source>
        <dbReference type="SAM" id="Phobius"/>
    </source>
</evidence>
<dbReference type="GO" id="GO:0006950">
    <property type="term" value="P:response to stress"/>
    <property type="evidence" value="ECO:0007669"/>
    <property type="project" value="UniProtKB-ARBA"/>
</dbReference>
<dbReference type="SUPFAM" id="SSF53067">
    <property type="entry name" value="Actin-like ATPase domain"/>
    <property type="match status" value="3"/>
</dbReference>
<protein>
    <submittedName>
        <fullName evidence="6">Heat shock 70 kDa protein 4L</fullName>
    </submittedName>
</protein>
<sequence>MSVVGFDFGNQNCYVGVARQGGIEIITNDYSLRATPYFQCIVTLYFATICTPFYYGAMSSSYCKSDLQVDLDISIFSSISAYLNCFIIYLIHLVYEIEKGRPFLVTYTHYLQSCVAYGGNMRSMGTAAKQKLLTNLQNTVFGFKNLIGRKCIDPVVTREVNKLPYRVNHAGNTYQLFPEEVLAALLHKLRLISEDFLQAKVSDCVISVPCFWTDVQRRALLDASKIAELNCLKLMNETTAVALAYGIYKQEILPADNENPQCVVFIDMGYSSTQVCACAFNKGKLKMLGTVWDSELGGRDFDQLLWMHFASEFQKKFNMDISTVKKASLRLMDECEKLKKQMAADPNKIPISVECIMNDMDFSSSMKREEFDLLADGLWKRLETLLIEIQKQSNLSPDQVHSVELVGGSSRLPMVRTLVKKCFGKDPSTSLNQDEAVARGCTLQCAILSPTFRVREFGVTDIQPHAINLHWSSANGEEEGAEVFCVGHPFPFSKVLSFFRNEPFYLKASYADLKRLPIPDAHIGTFFIQNVRPLPDGTAPKIKVKIRISPSGLFSVCSANMVEKIPTAEEQQSSAMDDEDQQPEKNENLSTSEAGIPDAKTGDDNQVEDGDQAALEKNKKTPKAKSKITELVVISETKGMTAEEIQECRKHEVQNINFEQLDRGEREREDAKNSLEEYVYDMRDKLGGILQPYIIGHDASRLRKLLEETEVWLYEDGEEQPKRIYQQKLTEMKDLSDPVVERYNEAGLRPQAFEELGRNLQMARKMYDAYVAKEEQFSHWEEKDANDLVKAIEVSQKWYDDNINAQSRRALTDPPVVFVSQILSEKERFDNLVSPILNKPKPPAPELQKPSKTTNKNDPNVPNQNTPSEEMDVDNQYFSASELNN</sequence>
<dbReference type="PANTHER" id="PTHR45639">
    <property type="entry name" value="HSC70CB, ISOFORM G-RELATED"/>
    <property type="match status" value="1"/>
</dbReference>
<dbReference type="InterPro" id="IPR029047">
    <property type="entry name" value="HSP70_peptide-bd_sf"/>
</dbReference>
<feature type="transmembrane region" description="Helical" evidence="5">
    <location>
        <begin position="75"/>
        <end position="95"/>
    </location>
</feature>
<evidence type="ECO:0000256" key="1">
    <source>
        <dbReference type="ARBA" id="ARBA00007381"/>
    </source>
</evidence>
<dbReference type="STRING" id="45882.A0A0V1CR79"/>
<reference evidence="6 7" key="1">
    <citation type="submission" date="2015-01" db="EMBL/GenBank/DDBJ databases">
        <title>Evolution of Trichinella species and genotypes.</title>
        <authorList>
            <person name="Korhonen P.K."/>
            <person name="Edoardo P."/>
            <person name="Giuseppe L.R."/>
            <person name="Gasser R.B."/>
        </authorList>
    </citation>
    <scope>NUCLEOTIDE SEQUENCE [LARGE SCALE GENOMIC DNA]</scope>
    <source>
        <strain evidence="6">ISS120</strain>
    </source>
</reference>
<dbReference type="InterPro" id="IPR018181">
    <property type="entry name" value="Heat_shock_70_CS"/>
</dbReference>
<dbReference type="OrthoDB" id="434160at2759"/>
<proteinExistence type="inferred from homology"/>
<accession>A0A0V1CR79</accession>
<dbReference type="GO" id="GO:0140662">
    <property type="term" value="F:ATP-dependent protein folding chaperone"/>
    <property type="evidence" value="ECO:0007669"/>
    <property type="project" value="InterPro"/>
</dbReference>
<dbReference type="PROSITE" id="PS01036">
    <property type="entry name" value="HSP70_3"/>
    <property type="match status" value="1"/>
</dbReference>
<feature type="transmembrane region" description="Helical" evidence="5">
    <location>
        <begin position="36"/>
        <end position="55"/>
    </location>
</feature>
<comment type="caution">
    <text evidence="6">The sequence shown here is derived from an EMBL/GenBank/DDBJ whole genome shotgun (WGS) entry which is preliminary data.</text>
</comment>
<evidence type="ECO:0000313" key="7">
    <source>
        <dbReference type="Proteomes" id="UP000054653"/>
    </source>
</evidence>
<dbReference type="Pfam" id="PF00012">
    <property type="entry name" value="HSP70"/>
    <property type="match status" value="2"/>
</dbReference>
<dbReference type="InterPro" id="IPR029048">
    <property type="entry name" value="HSP70_C_sf"/>
</dbReference>
<dbReference type="Gene3D" id="2.60.34.10">
    <property type="entry name" value="Substrate Binding Domain Of DNAk, Chain A, domain 1"/>
    <property type="match status" value="1"/>
</dbReference>
<evidence type="ECO:0000256" key="2">
    <source>
        <dbReference type="ARBA" id="ARBA00022741"/>
    </source>
</evidence>
<keyword evidence="5" id="KW-0472">Membrane</keyword>
<keyword evidence="5" id="KW-0812">Transmembrane</keyword>
<dbReference type="GO" id="GO:0005634">
    <property type="term" value="C:nucleus"/>
    <property type="evidence" value="ECO:0007669"/>
    <property type="project" value="TreeGrafter"/>
</dbReference>
<feature type="compositionally biased region" description="Polar residues" evidence="4">
    <location>
        <begin position="850"/>
        <end position="868"/>
    </location>
</feature>
<organism evidence="6 7">
    <name type="scientific">Trichinella britovi</name>
    <name type="common">Parasitic roundworm</name>
    <dbReference type="NCBI Taxonomy" id="45882"/>
    <lineage>
        <taxon>Eukaryota</taxon>
        <taxon>Metazoa</taxon>
        <taxon>Ecdysozoa</taxon>
        <taxon>Nematoda</taxon>
        <taxon>Enoplea</taxon>
        <taxon>Dorylaimia</taxon>
        <taxon>Trichinellida</taxon>
        <taxon>Trichinellidae</taxon>
        <taxon>Trichinella</taxon>
    </lineage>
</organism>
<gene>
    <name evidence="6" type="primary">HSPA4L</name>
    <name evidence="6" type="ORF">T03_15903</name>
</gene>
<dbReference type="Gene3D" id="3.30.30.30">
    <property type="match status" value="1"/>
</dbReference>
<comment type="similarity">
    <text evidence="1">Belongs to the heat shock protein 70 family.</text>
</comment>
<dbReference type="Gene3D" id="3.30.420.40">
    <property type="match status" value="3"/>
</dbReference>
<dbReference type="FunFam" id="3.30.420.40:FF:000171">
    <property type="entry name" value="Heat shock 70 kDa protein 4"/>
    <property type="match status" value="2"/>
</dbReference>
<feature type="region of interest" description="Disordered" evidence="4">
    <location>
        <begin position="834"/>
        <end position="885"/>
    </location>
</feature>
<keyword evidence="6" id="KW-0346">Stress response</keyword>
<dbReference type="InterPro" id="IPR013126">
    <property type="entry name" value="Hsp_70_fam"/>
</dbReference>
<dbReference type="InterPro" id="IPR043129">
    <property type="entry name" value="ATPase_NBD"/>
</dbReference>
<keyword evidence="5" id="KW-1133">Transmembrane helix</keyword>
<evidence type="ECO:0000256" key="3">
    <source>
        <dbReference type="ARBA" id="ARBA00022840"/>
    </source>
</evidence>
<dbReference type="AlphaFoldDB" id="A0A0V1CR79"/>
<dbReference type="Gene3D" id="3.90.640.10">
    <property type="entry name" value="Actin, Chain A, domain 4"/>
    <property type="match status" value="1"/>
</dbReference>
<dbReference type="OMA" id="WEQSPEI"/>
<dbReference type="SUPFAM" id="SSF100920">
    <property type="entry name" value="Heat shock protein 70kD (HSP70), peptide-binding domain"/>
    <property type="match status" value="1"/>
</dbReference>
<name>A0A0V1CR79_TRIBR</name>
<keyword evidence="3" id="KW-0067">ATP-binding</keyword>
<feature type="region of interest" description="Disordered" evidence="4">
    <location>
        <begin position="568"/>
        <end position="621"/>
    </location>
</feature>
<keyword evidence="2" id="KW-0547">Nucleotide-binding</keyword>